<gene>
    <name evidence="1" type="ORF">PENTCL1PPCAC_15863</name>
</gene>
<protein>
    <recommendedName>
        <fullName evidence="3">EGF-like domain-containing protein</fullName>
    </recommendedName>
</protein>
<evidence type="ECO:0000313" key="2">
    <source>
        <dbReference type="Proteomes" id="UP001432027"/>
    </source>
</evidence>
<proteinExistence type="predicted"/>
<reference evidence="1" key="1">
    <citation type="submission" date="2023-10" db="EMBL/GenBank/DDBJ databases">
        <title>Genome assembly of Pristionchus species.</title>
        <authorList>
            <person name="Yoshida K."/>
            <person name="Sommer R.J."/>
        </authorList>
    </citation>
    <scope>NUCLEOTIDE SEQUENCE</scope>
    <source>
        <strain evidence="1">RS0144</strain>
    </source>
</reference>
<name>A0AAV5TH98_9BILA</name>
<dbReference type="EMBL" id="BTSX01000004">
    <property type="protein sequence ID" value="GMS93688.1"/>
    <property type="molecule type" value="Genomic_DNA"/>
</dbReference>
<dbReference type="AlphaFoldDB" id="A0AAV5TH98"/>
<organism evidence="1 2">
    <name type="scientific">Pristionchus entomophagus</name>
    <dbReference type="NCBI Taxonomy" id="358040"/>
    <lineage>
        <taxon>Eukaryota</taxon>
        <taxon>Metazoa</taxon>
        <taxon>Ecdysozoa</taxon>
        <taxon>Nematoda</taxon>
        <taxon>Chromadorea</taxon>
        <taxon>Rhabditida</taxon>
        <taxon>Rhabditina</taxon>
        <taxon>Diplogasteromorpha</taxon>
        <taxon>Diplogasteroidea</taxon>
        <taxon>Neodiplogasteridae</taxon>
        <taxon>Pristionchus</taxon>
    </lineage>
</organism>
<comment type="caution">
    <text evidence="1">The sequence shown here is derived from an EMBL/GenBank/DDBJ whole genome shotgun (WGS) entry which is preliminary data.</text>
</comment>
<keyword evidence="2" id="KW-1185">Reference proteome</keyword>
<sequence length="93" mass="9792">MACQHGGITDGANCNKCFCPRGLTGTTCERRPTEAQIVNVAASVQNVRVALPGGTGFQERLVVLQAPAGKRIEAIVKSFAGFRSNTCRSVGLK</sequence>
<accession>A0AAV5TH98</accession>
<evidence type="ECO:0000313" key="1">
    <source>
        <dbReference type="EMBL" id="GMS93688.1"/>
    </source>
</evidence>
<dbReference type="Proteomes" id="UP001432027">
    <property type="component" value="Unassembled WGS sequence"/>
</dbReference>
<evidence type="ECO:0008006" key="3">
    <source>
        <dbReference type="Google" id="ProtNLM"/>
    </source>
</evidence>